<feature type="compositionally biased region" description="Polar residues" evidence="5">
    <location>
        <begin position="588"/>
        <end position="610"/>
    </location>
</feature>
<evidence type="ECO:0000256" key="5">
    <source>
        <dbReference type="SAM" id="MobiDB-lite"/>
    </source>
</evidence>
<dbReference type="InterPro" id="IPR003598">
    <property type="entry name" value="Ig_sub2"/>
</dbReference>
<keyword evidence="10" id="KW-1185">Reference proteome</keyword>
<feature type="compositionally biased region" description="Polar residues" evidence="5">
    <location>
        <begin position="432"/>
        <end position="467"/>
    </location>
</feature>
<dbReference type="InterPro" id="IPR007110">
    <property type="entry name" value="Ig-like_dom"/>
</dbReference>
<feature type="domain" description="Ig-like" evidence="8">
    <location>
        <begin position="237"/>
        <end position="325"/>
    </location>
</feature>
<evidence type="ECO:0000256" key="6">
    <source>
        <dbReference type="SAM" id="Phobius"/>
    </source>
</evidence>
<feature type="domain" description="Ig-like" evidence="8">
    <location>
        <begin position="132"/>
        <end position="229"/>
    </location>
</feature>
<keyword evidence="2" id="KW-1015">Disulfide bond</keyword>
<organism evidence="9 10">
    <name type="scientific">Gasterosteus aculeatus aculeatus</name>
    <name type="common">three-spined stickleback</name>
    <dbReference type="NCBI Taxonomy" id="481459"/>
    <lineage>
        <taxon>Eukaryota</taxon>
        <taxon>Metazoa</taxon>
        <taxon>Chordata</taxon>
        <taxon>Craniata</taxon>
        <taxon>Vertebrata</taxon>
        <taxon>Euteleostomi</taxon>
        <taxon>Actinopterygii</taxon>
        <taxon>Neopterygii</taxon>
        <taxon>Teleostei</taxon>
        <taxon>Neoteleostei</taxon>
        <taxon>Acanthomorphata</taxon>
        <taxon>Eupercaria</taxon>
        <taxon>Perciformes</taxon>
        <taxon>Cottioidei</taxon>
        <taxon>Gasterosteales</taxon>
        <taxon>Gasterosteidae</taxon>
        <taxon>Gasterosteus</taxon>
    </lineage>
</organism>
<feature type="compositionally biased region" description="Polar residues" evidence="5">
    <location>
        <begin position="548"/>
        <end position="571"/>
    </location>
</feature>
<evidence type="ECO:0000256" key="1">
    <source>
        <dbReference type="ARBA" id="ARBA00022729"/>
    </source>
</evidence>
<feature type="signal peptide" evidence="7">
    <location>
        <begin position="1"/>
        <end position="32"/>
    </location>
</feature>
<feature type="compositionally biased region" description="Basic and acidic residues" evidence="5">
    <location>
        <begin position="416"/>
        <end position="430"/>
    </location>
</feature>
<feature type="compositionally biased region" description="Polar residues" evidence="5">
    <location>
        <begin position="862"/>
        <end position="872"/>
    </location>
</feature>
<keyword evidence="6" id="KW-0812">Transmembrane</keyword>
<feature type="compositionally biased region" description="Basic and acidic residues" evidence="5">
    <location>
        <begin position="712"/>
        <end position="736"/>
    </location>
</feature>
<dbReference type="CDD" id="cd00096">
    <property type="entry name" value="Ig"/>
    <property type="match status" value="1"/>
</dbReference>
<dbReference type="InterPro" id="IPR036179">
    <property type="entry name" value="Ig-like_dom_sf"/>
</dbReference>
<evidence type="ECO:0000256" key="2">
    <source>
        <dbReference type="ARBA" id="ARBA00023157"/>
    </source>
</evidence>
<dbReference type="Gene3D" id="2.60.40.10">
    <property type="entry name" value="Immunoglobulins"/>
    <property type="match status" value="3"/>
</dbReference>
<protein>
    <submittedName>
        <fullName evidence="9">Si:dkeyp-97a10.3</fullName>
    </submittedName>
</protein>
<feature type="transmembrane region" description="Helical" evidence="6">
    <location>
        <begin position="336"/>
        <end position="361"/>
    </location>
</feature>
<keyword evidence="6" id="KW-1133">Transmembrane helix</keyword>
<dbReference type="GeneTree" id="ENSGT01130000278319"/>
<reference evidence="9 10" key="1">
    <citation type="journal article" date="2021" name="G3 (Bethesda)">
        <title>Improved contiguity of the threespine stickleback genome using long-read sequencing.</title>
        <authorList>
            <person name="Nath S."/>
            <person name="Shaw D.E."/>
            <person name="White M.A."/>
        </authorList>
    </citation>
    <scope>NUCLEOTIDE SEQUENCE [LARGE SCALE GENOMIC DNA]</scope>
    <source>
        <strain evidence="9 10">Lake Benthic</strain>
    </source>
</reference>
<dbReference type="Proteomes" id="UP000007635">
    <property type="component" value="Chromosome XX"/>
</dbReference>
<keyword evidence="6" id="KW-0472">Membrane</keyword>
<evidence type="ECO:0000313" key="10">
    <source>
        <dbReference type="Proteomes" id="UP000007635"/>
    </source>
</evidence>
<feature type="compositionally biased region" description="Low complexity" evidence="5">
    <location>
        <begin position="767"/>
        <end position="779"/>
    </location>
</feature>
<feature type="compositionally biased region" description="Low complexity" evidence="5">
    <location>
        <begin position="646"/>
        <end position="658"/>
    </location>
</feature>
<dbReference type="InterPro" id="IPR013783">
    <property type="entry name" value="Ig-like_fold"/>
</dbReference>
<evidence type="ECO:0000256" key="4">
    <source>
        <dbReference type="ARBA" id="ARBA00023319"/>
    </source>
</evidence>
<keyword evidence="4" id="KW-0393">Immunoglobulin domain</keyword>
<dbReference type="PROSITE" id="PS50835">
    <property type="entry name" value="IG_LIKE"/>
    <property type="match status" value="2"/>
</dbReference>
<dbReference type="InterPro" id="IPR052598">
    <property type="entry name" value="IgSF_CEA-related"/>
</dbReference>
<reference evidence="9" key="2">
    <citation type="submission" date="2025-08" db="UniProtKB">
        <authorList>
            <consortium name="Ensembl"/>
        </authorList>
    </citation>
    <scope>IDENTIFICATION</scope>
</reference>
<dbReference type="Pfam" id="PF13927">
    <property type="entry name" value="Ig_3"/>
    <property type="match status" value="2"/>
</dbReference>
<reference evidence="9" key="3">
    <citation type="submission" date="2025-09" db="UniProtKB">
        <authorList>
            <consortium name="Ensembl"/>
        </authorList>
    </citation>
    <scope>IDENTIFICATION</scope>
</reference>
<feature type="compositionally biased region" description="Low complexity" evidence="5">
    <location>
        <begin position="792"/>
        <end position="805"/>
    </location>
</feature>
<feature type="region of interest" description="Disordered" evidence="5">
    <location>
        <begin position="886"/>
        <end position="971"/>
    </location>
</feature>
<feature type="compositionally biased region" description="Polar residues" evidence="5">
    <location>
        <begin position="809"/>
        <end position="825"/>
    </location>
</feature>
<sequence>MYKYTGPTEDMRQPLLLLSLSLAVLLWASARAQNQVEIKFQTDPVLVQTGSEIVLTVLTVLTAPQVFNVLWQYQGVGVAQWSQTGPSTNAGTQFEGRIAVTANQLRIKGAQLRDAGAFTVTVEPAATTGLRPNSGSVQLRVFEAVAGVTLQVPSIAVEGRNVSLSCTWTSGTEITVQWGKGGASVPADPSITISGGSLVINPARRGDAGDYSCTASNPVSAQTATQRLTVYYGPDTPVLTKVSPKVCVGGGDVMVGQTARLTCTSDSLPPALFSWQRGGQAVASGQPDSGVLTVQTFSTQESARYVCTARNALIGSTSQQGTDLTIVATCLDVGEVVGIVIGCLLLILIIVLLVVLIVFLIRRRRAQQRHSDSAVLMQKTNPHLRPVPPDPLPNGARDLGQGPPPPLYHSNTHTLQPDRAHTDPRADRGDPQQLSGVPNADTQQQNGRTRTSGLLPNASQNANSDPRNGIDNRTFTHTDAPNATAQPQNPDVVIRAGDHQVSLNTLQQNNRAQMPTIHVNLTSYPNTGQQAQGENAFPLTDTNDRNASRNQQTVTHTGQSHPRMQSGQSYRSDPRANGHQDQPGLVQTGYTHYNGNNTSQRNANTQTYGQQPEPPRRADRNSWDLLRGTPAYPSGTPQRGQTAPEYTSDYTDYTDYTTHPPIRELSAPNRSQPPPQSRTTSRSRAPPSSPPTDRRTRSRSADVQGPSGRGVTRFEAEHHTQRGGHTQREGAQRDIRGSSGGQSAPGQEATHDNNPQALPVVSRSALPQGPGTQQGPTTPRAADSRALADPNHLAQAHMAQQHRAAPVQTAPQGPGKQTQLVTNGANRPGQGGTAPVPHSSARRNPGDLTQAALTAHTKGAQVFQSRRQQTQAALLHSEEQARVLAARHAPTPPPAIPLAQFQTLPKKNQHRSPARGAQPARPPVNVPVAQRPARVRLRPADQHRRPGDGGRGQQPRAPQPQKHQAPRGRPR</sequence>
<feature type="compositionally biased region" description="Basic and acidic residues" evidence="5">
    <location>
        <begin position="938"/>
        <end position="948"/>
    </location>
</feature>
<feature type="region of interest" description="Disordered" evidence="5">
    <location>
        <begin position="521"/>
        <end position="845"/>
    </location>
</feature>
<dbReference type="SMART" id="SM00408">
    <property type="entry name" value="IGc2"/>
    <property type="match status" value="2"/>
</dbReference>
<feature type="compositionally biased region" description="Polar residues" evidence="5">
    <location>
        <begin position="477"/>
        <end position="489"/>
    </location>
</feature>
<evidence type="ECO:0000313" key="9">
    <source>
        <dbReference type="Ensembl" id="ENSGACP00000064966.1"/>
    </source>
</evidence>
<dbReference type="SUPFAM" id="SSF48726">
    <property type="entry name" value="Immunoglobulin"/>
    <property type="match status" value="3"/>
</dbReference>
<dbReference type="SMART" id="SM00409">
    <property type="entry name" value="IG"/>
    <property type="match status" value="3"/>
</dbReference>
<dbReference type="PANTHER" id="PTHR44337:SF22">
    <property type="entry name" value="HEPACAM FAMILY MEMBER 2-LIKE"/>
    <property type="match status" value="1"/>
</dbReference>
<name>A0AAQ4RMG6_GASAC</name>
<dbReference type="InterPro" id="IPR003599">
    <property type="entry name" value="Ig_sub"/>
</dbReference>
<dbReference type="Ensembl" id="ENSGACT00000038304.1">
    <property type="protein sequence ID" value="ENSGACP00000064966.1"/>
    <property type="gene ID" value="ENSGACG00000033234.1"/>
</dbReference>
<feature type="region of interest" description="Disordered" evidence="5">
    <location>
        <begin position="370"/>
        <end position="489"/>
    </location>
</feature>
<feature type="compositionally biased region" description="Low complexity" evidence="5">
    <location>
        <begin position="677"/>
        <end position="686"/>
    </location>
</feature>
<dbReference type="PANTHER" id="PTHR44337">
    <property type="entry name" value="CARCINOEMBRYONIC ANTIGEN-RELATED CELL ADHESION MOLECULE 8"/>
    <property type="match status" value="1"/>
</dbReference>
<feature type="region of interest" description="Disordered" evidence="5">
    <location>
        <begin position="857"/>
        <end position="876"/>
    </location>
</feature>
<feature type="compositionally biased region" description="Polar residues" evidence="5">
    <location>
        <begin position="635"/>
        <end position="645"/>
    </location>
</feature>
<evidence type="ECO:0000259" key="8">
    <source>
        <dbReference type="PROSITE" id="PS50835"/>
    </source>
</evidence>
<keyword evidence="3" id="KW-0325">Glycoprotein</keyword>
<dbReference type="AlphaFoldDB" id="A0AAQ4RMG6"/>
<evidence type="ECO:0000256" key="7">
    <source>
        <dbReference type="SAM" id="SignalP"/>
    </source>
</evidence>
<accession>A0AAQ4RMG6</accession>
<feature type="compositionally biased region" description="Polar residues" evidence="5">
    <location>
        <begin position="521"/>
        <end position="533"/>
    </location>
</feature>
<proteinExistence type="predicted"/>
<evidence type="ECO:0000256" key="3">
    <source>
        <dbReference type="ARBA" id="ARBA00023180"/>
    </source>
</evidence>
<feature type="chain" id="PRO_5042890626" evidence="7">
    <location>
        <begin position="33"/>
        <end position="971"/>
    </location>
</feature>
<keyword evidence="1 7" id="KW-0732">Signal</keyword>